<keyword evidence="3" id="KW-1185">Reference proteome</keyword>
<evidence type="ECO:0000259" key="1">
    <source>
        <dbReference type="PROSITE" id="PS50206"/>
    </source>
</evidence>
<evidence type="ECO:0000313" key="3">
    <source>
        <dbReference type="Proteomes" id="UP001165395"/>
    </source>
</evidence>
<dbReference type="PANTHER" id="PTHR43031:SF17">
    <property type="entry name" value="SULFURTRANSFERASE YTWF-RELATED"/>
    <property type="match status" value="1"/>
</dbReference>
<comment type="caution">
    <text evidence="2">The sequence shown here is derived from an EMBL/GenBank/DDBJ whole genome shotgun (WGS) entry which is preliminary data.</text>
</comment>
<accession>A0ABS8D6Y9</accession>
<protein>
    <submittedName>
        <fullName evidence="2">Sulfurtransferase</fullName>
    </submittedName>
</protein>
<organism evidence="2 3">
    <name type="scientific">Leeia speluncae</name>
    <dbReference type="NCBI Taxonomy" id="2884804"/>
    <lineage>
        <taxon>Bacteria</taxon>
        <taxon>Pseudomonadati</taxon>
        <taxon>Pseudomonadota</taxon>
        <taxon>Betaproteobacteria</taxon>
        <taxon>Neisseriales</taxon>
        <taxon>Leeiaceae</taxon>
        <taxon>Leeia</taxon>
    </lineage>
</organism>
<dbReference type="PROSITE" id="PS50206">
    <property type="entry name" value="RHODANESE_3"/>
    <property type="match status" value="1"/>
</dbReference>
<dbReference type="Pfam" id="PF00581">
    <property type="entry name" value="Rhodanese"/>
    <property type="match status" value="1"/>
</dbReference>
<dbReference type="SMART" id="SM00450">
    <property type="entry name" value="RHOD"/>
    <property type="match status" value="1"/>
</dbReference>
<dbReference type="Gene3D" id="3.40.250.10">
    <property type="entry name" value="Rhodanese-like domain"/>
    <property type="match status" value="1"/>
</dbReference>
<dbReference type="InterPro" id="IPR001763">
    <property type="entry name" value="Rhodanese-like_dom"/>
</dbReference>
<dbReference type="RefSeq" id="WP_227180142.1">
    <property type="nucleotide sequence ID" value="NZ_JAJBZT010000003.1"/>
</dbReference>
<dbReference type="PANTHER" id="PTHR43031">
    <property type="entry name" value="FAD-DEPENDENT OXIDOREDUCTASE"/>
    <property type="match status" value="1"/>
</dbReference>
<dbReference type="InterPro" id="IPR036873">
    <property type="entry name" value="Rhodanese-like_dom_sf"/>
</dbReference>
<dbReference type="InterPro" id="IPR050229">
    <property type="entry name" value="GlpE_sulfurtransferase"/>
</dbReference>
<evidence type="ECO:0000313" key="2">
    <source>
        <dbReference type="EMBL" id="MCB6183408.1"/>
    </source>
</evidence>
<reference evidence="2" key="1">
    <citation type="submission" date="2021-10" db="EMBL/GenBank/DDBJ databases">
        <title>The complete genome sequence of Leeia sp. TBRC 13508.</title>
        <authorList>
            <person name="Charoenyingcharoen P."/>
            <person name="Yukphan P."/>
        </authorList>
    </citation>
    <scope>NUCLEOTIDE SEQUENCE</scope>
    <source>
        <strain evidence="2">TBRC 13508</strain>
    </source>
</reference>
<dbReference type="SUPFAM" id="SSF52821">
    <property type="entry name" value="Rhodanese/Cell cycle control phosphatase"/>
    <property type="match status" value="1"/>
</dbReference>
<gene>
    <name evidence="2" type="ORF">LIN78_07600</name>
</gene>
<sequence length="104" mass="11500">MQTITAPALSEWVKKESKPQLIDVREPWEFALCAIPGSINIPMQTIPSRLNDIEEGDIVTICHHGMRSYQVALYLENAGLGPVHNLTGGVEAWASEVDPTMAHY</sequence>
<dbReference type="Proteomes" id="UP001165395">
    <property type="component" value="Unassembled WGS sequence"/>
</dbReference>
<dbReference type="EMBL" id="JAJBZT010000003">
    <property type="protein sequence ID" value="MCB6183408.1"/>
    <property type="molecule type" value="Genomic_DNA"/>
</dbReference>
<proteinExistence type="predicted"/>
<name>A0ABS8D6Y9_9NEIS</name>
<feature type="domain" description="Rhodanese" evidence="1">
    <location>
        <begin position="15"/>
        <end position="102"/>
    </location>
</feature>